<proteinExistence type="predicted"/>
<reference evidence="2 3" key="1">
    <citation type="journal article" date="2010" name="Stand. Genomic Sci.">
        <title>Complete genome sequence of Spirosoma linguale type strain (1).</title>
        <authorList>
            <person name="Lail K."/>
            <person name="Sikorski J."/>
            <person name="Saunders E."/>
            <person name="Lapidus A."/>
            <person name="Glavina Del Rio T."/>
            <person name="Copeland A."/>
            <person name="Tice H."/>
            <person name="Cheng J.-F."/>
            <person name="Lucas S."/>
            <person name="Nolan M."/>
            <person name="Bruce D."/>
            <person name="Goodwin L."/>
            <person name="Pitluck S."/>
            <person name="Ivanova N."/>
            <person name="Mavromatis K."/>
            <person name="Ovchinnikova G."/>
            <person name="Pati A."/>
            <person name="Chen A."/>
            <person name="Palaniappan K."/>
            <person name="Land M."/>
            <person name="Hauser L."/>
            <person name="Chang Y.-J."/>
            <person name="Jeffries C.D."/>
            <person name="Chain P."/>
            <person name="Brettin T."/>
            <person name="Detter J.C."/>
            <person name="Schuetze A."/>
            <person name="Rohde M."/>
            <person name="Tindall B.J."/>
            <person name="Goeker M."/>
            <person name="Bristow J."/>
            <person name="Eisen J.A."/>
            <person name="Markowitz V."/>
            <person name="Hugenholtz P."/>
            <person name="Kyrpides N.C."/>
            <person name="Klenk H.-P."/>
            <person name="Chen F."/>
        </authorList>
    </citation>
    <scope>NUCLEOTIDE SEQUENCE [LARGE SCALE GENOMIC DNA]</scope>
    <source>
        <strain evidence="3">ATCC 33905 / DSM 74 / LMG 10896 / Claus 1</strain>
    </source>
</reference>
<evidence type="ECO:0000256" key="1">
    <source>
        <dbReference type="SAM" id="SignalP"/>
    </source>
</evidence>
<evidence type="ECO:0000313" key="2">
    <source>
        <dbReference type="EMBL" id="ADB41700.1"/>
    </source>
</evidence>
<accession>D2QSB8</accession>
<dbReference type="Proteomes" id="UP000002028">
    <property type="component" value="Chromosome"/>
</dbReference>
<protein>
    <recommendedName>
        <fullName evidence="4">Outer membrane protein beta-barrel domain-containing protein</fullName>
    </recommendedName>
</protein>
<sequence>MKQTRLLVPLIFYCLSQTAFAQQPLSAKTFTLGKQPGSFYFTWGYNREWYTASTIHFRNTTTDNYDFTFIKAKAHDRPDLHDFYKLDNLTVPQYDMNAGYFFNDKHDLGIELSWDHLKYIVTDNQIIHVQGQIRGHQIDKDTLVTPDFVHLQHTNGNNYLMLNLIKRKKLWHAKNLDLSAIGKVGGGPLISYTISTILGNKQEGPFHYHGMVAALSAGLRLDIFRYFFLQSDFQGAWADYTNTRLGVDQQGLATHHFYSLQYKYQFGFNYPINRR</sequence>
<feature type="chain" id="PRO_5003035093" description="Outer membrane protein beta-barrel domain-containing protein" evidence="1">
    <location>
        <begin position="22"/>
        <end position="275"/>
    </location>
</feature>
<keyword evidence="1" id="KW-0732">Signal</keyword>
<dbReference type="STRING" id="504472.Slin_5735"/>
<feature type="signal peptide" evidence="1">
    <location>
        <begin position="1"/>
        <end position="21"/>
    </location>
</feature>
<dbReference type="HOGENOM" id="CLU_079006_0_0_10"/>
<gene>
    <name evidence="2" type="ordered locus">Slin_5735</name>
</gene>
<organism evidence="2 3">
    <name type="scientific">Spirosoma linguale (strain ATCC 33905 / DSM 74 / LMG 10896 / Claus 1)</name>
    <dbReference type="NCBI Taxonomy" id="504472"/>
    <lineage>
        <taxon>Bacteria</taxon>
        <taxon>Pseudomonadati</taxon>
        <taxon>Bacteroidota</taxon>
        <taxon>Cytophagia</taxon>
        <taxon>Cytophagales</taxon>
        <taxon>Cytophagaceae</taxon>
        <taxon>Spirosoma</taxon>
    </lineage>
</organism>
<dbReference type="EMBL" id="CP001769">
    <property type="protein sequence ID" value="ADB41700.1"/>
    <property type="molecule type" value="Genomic_DNA"/>
</dbReference>
<dbReference type="KEGG" id="sli:Slin_5735"/>
<keyword evidence="3" id="KW-1185">Reference proteome</keyword>
<evidence type="ECO:0008006" key="4">
    <source>
        <dbReference type="Google" id="ProtNLM"/>
    </source>
</evidence>
<dbReference type="AlphaFoldDB" id="D2QSB8"/>
<evidence type="ECO:0000313" key="3">
    <source>
        <dbReference type="Proteomes" id="UP000002028"/>
    </source>
</evidence>
<dbReference type="eggNOG" id="ENOG502Z8RB">
    <property type="taxonomic scope" value="Bacteria"/>
</dbReference>
<name>D2QSB8_SPILD</name>
<dbReference type="RefSeq" id="WP_012930192.1">
    <property type="nucleotide sequence ID" value="NC_013730.1"/>
</dbReference>